<reference evidence="2" key="1">
    <citation type="journal article" date="2022" name="Proc. Natl. Acad. Sci. U.S.A.">
        <title>Life cycle and functional genomics of the unicellular red alga Galdieria for elucidating algal and plant evolution and industrial use.</title>
        <authorList>
            <person name="Hirooka S."/>
            <person name="Itabashi T."/>
            <person name="Ichinose T.M."/>
            <person name="Onuma R."/>
            <person name="Fujiwara T."/>
            <person name="Yamashita S."/>
            <person name="Jong L.W."/>
            <person name="Tomita R."/>
            <person name="Iwane A.H."/>
            <person name="Miyagishima S.Y."/>
        </authorList>
    </citation>
    <scope>NUCLEOTIDE SEQUENCE</scope>
    <source>
        <strain evidence="2">NBRC 102759</strain>
    </source>
</reference>
<feature type="region of interest" description="Disordered" evidence="1">
    <location>
        <begin position="72"/>
        <end position="98"/>
    </location>
</feature>
<evidence type="ECO:0000313" key="3">
    <source>
        <dbReference type="Proteomes" id="UP001061958"/>
    </source>
</evidence>
<feature type="compositionally biased region" description="Basic residues" evidence="1">
    <location>
        <begin position="89"/>
        <end position="98"/>
    </location>
</feature>
<dbReference type="OrthoDB" id="10451729at2759"/>
<sequence length="297" mass="33756">MQNETTTLVSTPVKLSFLRLPSIFRRSKSTPEAVLKKPPSFQEEKNTTTIKDVFPVTRYATTHHTLKKQHVKKESSIQETTTTTVTTVPKRRSPRKKKIDTSFRGLLRNDNQSNSWTEDKVYLEHNSPTRTTTVEEGVATAAAAKLLLEASQRMQDQETVDSGWTSHTCCVTDSLSNTNNPSEPLLSNTKCEKTGSSRVVSATDTVEYIHQILKREEDICRWQQVMLNFLVSKTNTTKAETLDLTDENDEQQQEPWEQLLQEQKRQLSIVKELIEMANLELPTTDGVVDSKNSENLE</sequence>
<dbReference type="EMBL" id="BQMJ01000023">
    <property type="protein sequence ID" value="GJQ11386.1"/>
    <property type="molecule type" value="Genomic_DNA"/>
</dbReference>
<gene>
    <name evidence="2" type="ORF">GpartN1_g3177.t1</name>
</gene>
<evidence type="ECO:0000313" key="2">
    <source>
        <dbReference type="EMBL" id="GJQ11386.1"/>
    </source>
</evidence>
<protein>
    <submittedName>
        <fullName evidence="2">Uncharacterized protein</fullName>
    </submittedName>
</protein>
<reference evidence="2" key="2">
    <citation type="submission" date="2022-01" db="EMBL/GenBank/DDBJ databases">
        <authorList>
            <person name="Hirooka S."/>
            <person name="Miyagishima S.Y."/>
        </authorList>
    </citation>
    <scope>NUCLEOTIDE SEQUENCE</scope>
    <source>
        <strain evidence="2">NBRC 102759</strain>
    </source>
</reference>
<dbReference type="AlphaFoldDB" id="A0A9C7PX21"/>
<evidence type="ECO:0000256" key="1">
    <source>
        <dbReference type="SAM" id="MobiDB-lite"/>
    </source>
</evidence>
<name>A0A9C7PX21_9RHOD</name>
<dbReference type="Proteomes" id="UP001061958">
    <property type="component" value="Unassembled WGS sequence"/>
</dbReference>
<accession>A0A9C7PX21</accession>
<organism evidence="2 3">
    <name type="scientific">Galdieria partita</name>
    <dbReference type="NCBI Taxonomy" id="83374"/>
    <lineage>
        <taxon>Eukaryota</taxon>
        <taxon>Rhodophyta</taxon>
        <taxon>Bangiophyceae</taxon>
        <taxon>Galdieriales</taxon>
        <taxon>Galdieriaceae</taxon>
        <taxon>Galdieria</taxon>
    </lineage>
</organism>
<keyword evidence="3" id="KW-1185">Reference proteome</keyword>
<comment type="caution">
    <text evidence="2">The sequence shown here is derived from an EMBL/GenBank/DDBJ whole genome shotgun (WGS) entry which is preliminary data.</text>
</comment>
<proteinExistence type="predicted"/>